<dbReference type="SMART" id="SM00436">
    <property type="entry name" value="TOP1Bc"/>
    <property type="match status" value="1"/>
</dbReference>
<dbReference type="GO" id="GO:0005634">
    <property type="term" value="C:nucleus"/>
    <property type="evidence" value="ECO:0007669"/>
    <property type="project" value="TreeGrafter"/>
</dbReference>
<comment type="function">
    <text evidence="5">Introduces a single-strand break via transesterification at a target site in duplex DNA. Releases the supercoiling and torsional tension of DNA introduced during the DNA replication and transcription by transiently cleaving and rejoining one strand of the DNA duplex. The scissile phosphodiester is attacked by the catalytic tyrosine of the enzyme, resulting in the formation of a DNA-(5'-phosphotyrosyl)-enzyme intermediate and the expulsion of a 3'-OH DNA strand.</text>
</comment>
<dbReference type="GO" id="GO:0031422">
    <property type="term" value="C:RecQ family helicase-topoisomerase III complex"/>
    <property type="evidence" value="ECO:0007669"/>
    <property type="project" value="TreeGrafter"/>
</dbReference>
<dbReference type="InterPro" id="IPR003601">
    <property type="entry name" value="Topo_IA_2"/>
</dbReference>
<dbReference type="InterPro" id="IPR023405">
    <property type="entry name" value="Topo_IA_core_domain"/>
</dbReference>
<dbReference type="GO" id="GO:0006310">
    <property type="term" value="P:DNA recombination"/>
    <property type="evidence" value="ECO:0007669"/>
    <property type="project" value="TreeGrafter"/>
</dbReference>
<dbReference type="InterPro" id="IPR000380">
    <property type="entry name" value="Topo_IA"/>
</dbReference>
<dbReference type="PROSITE" id="PS52039">
    <property type="entry name" value="TOPO_IA_2"/>
    <property type="match status" value="1"/>
</dbReference>
<dbReference type="InterPro" id="IPR034144">
    <property type="entry name" value="TOPRIM_TopoIII"/>
</dbReference>
<dbReference type="InterPro" id="IPR013824">
    <property type="entry name" value="Topo_IA_cen_sub1"/>
</dbReference>
<keyword evidence="2 5" id="KW-0799">Topoisomerase</keyword>
<dbReference type="SUPFAM" id="SSF56712">
    <property type="entry name" value="Prokaryotic type I DNA topoisomerase"/>
    <property type="match status" value="1"/>
</dbReference>
<dbReference type="AlphaFoldDB" id="A0A9Q0MKB2"/>
<organism evidence="8 9">
    <name type="scientific">Pseudolycoriella hygida</name>
    <dbReference type="NCBI Taxonomy" id="35572"/>
    <lineage>
        <taxon>Eukaryota</taxon>
        <taxon>Metazoa</taxon>
        <taxon>Ecdysozoa</taxon>
        <taxon>Arthropoda</taxon>
        <taxon>Hexapoda</taxon>
        <taxon>Insecta</taxon>
        <taxon>Pterygota</taxon>
        <taxon>Neoptera</taxon>
        <taxon>Endopterygota</taxon>
        <taxon>Diptera</taxon>
        <taxon>Nematocera</taxon>
        <taxon>Sciaroidea</taxon>
        <taxon>Sciaridae</taxon>
        <taxon>Pseudolycoriella</taxon>
    </lineage>
</organism>
<dbReference type="GO" id="GO:0006281">
    <property type="term" value="P:DNA repair"/>
    <property type="evidence" value="ECO:0007669"/>
    <property type="project" value="TreeGrafter"/>
</dbReference>
<evidence type="ECO:0000256" key="3">
    <source>
        <dbReference type="ARBA" id="ARBA00023125"/>
    </source>
</evidence>
<dbReference type="InterPro" id="IPR006171">
    <property type="entry name" value="TOPRIM_dom"/>
</dbReference>
<dbReference type="EC" id="5.6.2.1" evidence="5"/>
<reference evidence="8" key="1">
    <citation type="submission" date="2022-07" db="EMBL/GenBank/DDBJ databases">
        <authorList>
            <person name="Trinca V."/>
            <person name="Uliana J.V.C."/>
            <person name="Torres T.T."/>
            <person name="Ward R.J."/>
            <person name="Monesi N."/>
        </authorList>
    </citation>
    <scope>NUCLEOTIDE SEQUENCE</scope>
    <source>
        <strain evidence="8">HSMRA1968</strain>
        <tissue evidence="8">Whole embryos</tissue>
    </source>
</reference>
<dbReference type="CDD" id="cd03362">
    <property type="entry name" value="TOPRIM_TopoIA_TopoIII"/>
    <property type="match status" value="1"/>
</dbReference>
<dbReference type="PANTHER" id="PTHR11390">
    <property type="entry name" value="PROKARYOTIC DNA TOPOISOMERASE"/>
    <property type="match status" value="1"/>
</dbReference>
<dbReference type="FunFam" id="3.40.50.140:FF:000003">
    <property type="entry name" value="DNA topoisomerase"/>
    <property type="match status" value="1"/>
</dbReference>
<dbReference type="GO" id="GO:0003677">
    <property type="term" value="F:DNA binding"/>
    <property type="evidence" value="ECO:0007669"/>
    <property type="project" value="UniProtKB-KW"/>
</dbReference>
<dbReference type="InterPro" id="IPR013497">
    <property type="entry name" value="Topo_IA_cen"/>
</dbReference>
<dbReference type="GO" id="GO:0003917">
    <property type="term" value="F:DNA topoisomerase type I (single strand cut, ATP-independent) activity"/>
    <property type="evidence" value="ECO:0007669"/>
    <property type="project" value="UniProtKB-EC"/>
</dbReference>
<accession>A0A9Q0MKB2</accession>
<dbReference type="Gene3D" id="3.40.50.140">
    <property type="match status" value="1"/>
</dbReference>
<protein>
    <recommendedName>
        <fullName evidence="5">DNA topoisomerase</fullName>
        <ecNumber evidence="5">5.6.2.1</ecNumber>
    </recommendedName>
</protein>
<evidence type="ECO:0000313" key="9">
    <source>
        <dbReference type="Proteomes" id="UP001151699"/>
    </source>
</evidence>
<feature type="domain" description="Topo IA-type catalytic" evidence="7">
    <location>
        <begin position="185"/>
        <end position="270"/>
    </location>
</feature>
<evidence type="ECO:0000256" key="5">
    <source>
        <dbReference type="RuleBase" id="RU362092"/>
    </source>
</evidence>
<name>A0A9Q0MKB2_9DIPT</name>
<keyword evidence="4 5" id="KW-0413">Isomerase</keyword>
<dbReference type="GO" id="GO:0006265">
    <property type="term" value="P:DNA topological change"/>
    <property type="evidence" value="ECO:0007669"/>
    <property type="project" value="InterPro"/>
</dbReference>
<evidence type="ECO:0000256" key="2">
    <source>
        <dbReference type="ARBA" id="ARBA00023029"/>
    </source>
</evidence>
<dbReference type="Pfam" id="PF01751">
    <property type="entry name" value="Toprim"/>
    <property type="match status" value="1"/>
</dbReference>
<dbReference type="PROSITE" id="PS50880">
    <property type="entry name" value="TOPRIM"/>
    <property type="match status" value="1"/>
</dbReference>
<gene>
    <name evidence="8" type="ORF">Bhyg_16914</name>
</gene>
<comment type="catalytic activity">
    <reaction evidence="5">
        <text>ATP-independent breakage of single-stranded DNA, followed by passage and rejoining.</text>
        <dbReference type="EC" id="5.6.2.1"/>
    </reaction>
</comment>
<evidence type="ECO:0000259" key="6">
    <source>
        <dbReference type="PROSITE" id="PS50880"/>
    </source>
</evidence>
<sequence>MLKILTHGRTFCNRSKEVITKMKYLNVAEKNDAAKNIANQLSNGSSQRSEGLSKFNKIYKFTANVQGRQSDMIMTSVSGHLLTHEFALSFNNWSAVDPMTLFTAPVSKICPPNFQPIRKTIEREIRSCNGLIIWTDCDREGENIGFEIIDVCRAIKPNIEVYRAVFSEITAQAVKRALANLKQPDIRKSQAVDVRSELDLRIGAAFTRYQTLRYQRLFPSVIERKLVSYGSCQIPTLGFVTERFKENENFVPQKFWKLISRWKNVRLTFD</sequence>
<dbReference type="SMART" id="SM00493">
    <property type="entry name" value="TOPRIM"/>
    <property type="match status" value="1"/>
</dbReference>
<dbReference type="Proteomes" id="UP001151699">
    <property type="component" value="Unassembled WGS sequence"/>
</dbReference>
<evidence type="ECO:0000256" key="1">
    <source>
        <dbReference type="ARBA" id="ARBA00009446"/>
    </source>
</evidence>
<keyword evidence="9" id="KW-1185">Reference proteome</keyword>
<keyword evidence="3 5" id="KW-0238">DNA-binding</keyword>
<comment type="caution">
    <text evidence="8">The sequence shown here is derived from an EMBL/GenBank/DDBJ whole genome shotgun (WGS) entry which is preliminary data.</text>
</comment>
<dbReference type="Gene3D" id="1.10.460.10">
    <property type="entry name" value="Topoisomerase I, domain 2"/>
    <property type="match status" value="1"/>
</dbReference>
<comment type="similarity">
    <text evidence="1 5">Belongs to the type IA topoisomerase family.</text>
</comment>
<feature type="domain" description="Toprim" evidence="6">
    <location>
        <begin position="23"/>
        <end position="167"/>
    </location>
</feature>
<evidence type="ECO:0000256" key="4">
    <source>
        <dbReference type="ARBA" id="ARBA00023235"/>
    </source>
</evidence>
<evidence type="ECO:0000313" key="8">
    <source>
        <dbReference type="EMBL" id="KAJ6632916.1"/>
    </source>
</evidence>
<dbReference type="EMBL" id="WJQU01002403">
    <property type="protein sequence ID" value="KAJ6632916.1"/>
    <property type="molecule type" value="Genomic_DNA"/>
</dbReference>
<dbReference type="OrthoDB" id="430051at2759"/>
<dbReference type="Pfam" id="PF01131">
    <property type="entry name" value="Topoisom_bac"/>
    <property type="match status" value="1"/>
</dbReference>
<evidence type="ECO:0000259" key="7">
    <source>
        <dbReference type="PROSITE" id="PS52039"/>
    </source>
</evidence>
<proteinExistence type="inferred from homology"/>
<dbReference type="PANTHER" id="PTHR11390:SF21">
    <property type="entry name" value="DNA TOPOISOMERASE 3-ALPHA"/>
    <property type="match status" value="1"/>
</dbReference>